<proteinExistence type="predicted"/>
<evidence type="ECO:0000313" key="3">
    <source>
        <dbReference type="Proteomes" id="UP000618818"/>
    </source>
</evidence>
<dbReference type="InterPro" id="IPR035948">
    <property type="entry name" value="YwqG-like_sf"/>
</dbReference>
<name>A0ABR8N8H9_9ACTN</name>
<comment type="caution">
    <text evidence="2">The sequence shown here is derived from an EMBL/GenBank/DDBJ whole genome shotgun (WGS) entry which is preliminary data.</text>
</comment>
<dbReference type="Gene3D" id="2.30.320.10">
    <property type="entry name" value="YwqG-like"/>
    <property type="match status" value="1"/>
</dbReference>
<dbReference type="SUPFAM" id="SSF103032">
    <property type="entry name" value="Hypothetical protein YwqG"/>
    <property type="match status" value="1"/>
</dbReference>
<gene>
    <name evidence="2" type="ORF">IEZ26_04495</name>
</gene>
<dbReference type="EMBL" id="JACXYZ010000001">
    <property type="protein sequence ID" value="MBD3923872.1"/>
    <property type="molecule type" value="Genomic_DNA"/>
</dbReference>
<feature type="coiled-coil region" evidence="1">
    <location>
        <begin position="3"/>
        <end position="30"/>
    </location>
</feature>
<reference evidence="2 3" key="1">
    <citation type="submission" date="2020-09" db="EMBL/GenBank/DDBJ databases">
        <title>novel species in genus Nocardioides.</title>
        <authorList>
            <person name="Zhang G."/>
        </authorList>
    </citation>
    <scope>NUCLEOTIDE SEQUENCE [LARGE SCALE GENOMIC DNA]</scope>
    <source>
        <strain evidence="2 3">KCTC 39551</strain>
    </source>
</reference>
<dbReference type="Proteomes" id="UP000618818">
    <property type="component" value="Unassembled WGS sequence"/>
</dbReference>
<keyword evidence="3" id="KW-1185">Reference proteome</keyword>
<dbReference type="InterPro" id="IPR015315">
    <property type="entry name" value="DUF1963"/>
</dbReference>
<organism evidence="2 3">
    <name type="scientific">Nocardioides cavernae</name>
    <dbReference type="NCBI Taxonomy" id="1921566"/>
    <lineage>
        <taxon>Bacteria</taxon>
        <taxon>Bacillati</taxon>
        <taxon>Actinomycetota</taxon>
        <taxon>Actinomycetes</taxon>
        <taxon>Propionibacteriales</taxon>
        <taxon>Nocardioidaceae</taxon>
        <taxon>Nocardioides</taxon>
    </lineage>
</organism>
<sequence>MAADRYDELMARHAALARELQERMRQHQEEMVPLMALLGGSSQGFGSHTNGIRLARDGSLDATLELRDVHGGTSTVVLRADPHGDVVEHVAAAGAETDTDGPSRTRDETAERLAVVTALAETHLPADAAQDFVALLRPALRLEHAGEGEPVVAQLGGLPSLPINSWPVWDGHGPLSHVLTLACEPVGALQPELGIPATGRLAFFYFDGTFDDLASPVGTWDPTTRPGFRVLHLHPDRAAPHDRMDLATPTPPGLTAFPAVALTAVRTLTWPAHESPVAESLWVEAGMVGPRPGVPSPAVAALYDALHALPHGGYDTHQVGGYACPQQNAVEMEVEQLHRGLTGEPFDWTDPDVQAAAAGWQLLLQVASDDGAQMMWGDVGQLYFLARSPVEPTEALLTMQCG</sequence>
<protein>
    <submittedName>
        <fullName evidence="2">DUF1963 domain-containing protein</fullName>
    </submittedName>
</protein>
<evidence type="ECO:0000313" key="2">
    <source>
        <dbReference type="EMBL" id="MBD3923872.1"/>
    </source>
</evidence>
<keyword evidence="1" id="KW-0175">Coiled coil</keyword>
<dbReference type="RefSeq" id="WP_191193700.1">
    <property type="nucleotide sequence ID" value="NZ_JACXYZ010000001.1"/>
</dbReference>
<accession>A0ABR8N8H9</accession>
<evidence type="ECO:0000256" key="1">
    <source>
        <dbReference type="SAM" id="Coils"/>
    </source>
</evidence>
<dbReference type="Pfam" id="PF09234">
    <property type="entry name" value="DUF1963"/>
    <property type="match status" value="1"/>
</dbReference>